<comment type="subcellular location">
    <subcellularLocation>
        <location evidence="2">Periplasm</location>
    </subcellularLocation>
</comment>
<organism evidence="16 17">
    <name type="scientific">Geobacter benzoatilyticus</name>
    <dbReference type="NCBI Taxonomy" id="2815309"/>
    <lineage>
        <taxon>Bacteria</taxon>
        <taxon>Pseudomonadati</taxon>
        <taxon>Thermodesulfobacteriota</taxon>
        <taxon>Desulfuromonadia</taxon>
        <taxon>Geobacterales</taxon>
        <taxon>Geobacteraceae</taxon>
        <taxon>Geobacter</taxon>
    </lineage>
</organism>
<evidence type="ECO:0000313" key="16">
    <source>
        <dbReference type="EMBL" id="QSV46581.1"/>
    </source>
</evidence>
<dbReference type="InterPro" id="IPR036034">
    <property type="entry name" value="PDZ_sf"/>
</dbReference>
<keyword evidence="8" id="KW-0677">Repeat</keyword>
<dbReference type="PROSITE" id="PS50106">
    <property type="entry name" value="PDZ"/>
    <property type="match status" value="2"/>
</dbReference>
<evidence type="ECO:0000256" key="6">
    <source>
        <dbReference type="ARBA" id="ARBA00022670"/>
    </source>
</evidence>
<dbReference type="PRINTS" id="PR00834">
    <property type="entry name" value="PROTEASES2C"/>
</dbReference>
<reference evidence="16 17" key="1">
    <citation type="submission" date="2021-03" db="EMBL/GenBank/DDBJ databases">
        <title>Geobacter metallireducens gen. nov. sp. nov., a microorganism capable of coupling the complete oxidation of organic compounds to the reduction of iron and other metals.</title>
        <authorList>
            <person name="Li Y."/>
        </authorList>
    </citation>
    <scope>NUCLEOTIDE SEQUENCE [LARGE SCALE GENOMIC DNA]</scope>
    <source>
        <strain evidence="16 17">Jerry-YX</strain>
    </source>
</reference>
<keyword evidence="17" id="KW-1185">Reference proteome</keyword>
<dbReference type="InterPro" id="IPR001940">
    <property type="entry name" value="Peptidase_S1C"/>
</dbReference>
<evidence type="ECO:0000256" key="3">
    <source>
        <dbReference type="ARBA" id="ARBA00010541"/>
    </source>
</evidence>
<dbReference type="SUPFAM" id="SSF50494">
    <property type="entry name" value="Trypsin-like serine proteases"/>
    <property type="match status" value="1"/>
</dbReference>
<name>A0ABX7Q638_9BACT</name>
<accession>A0ABX7Q638</accession>
<dbReference type="NCBIfam" id="TIGR02037">
    <property type="entry name" value="degP_htrA_DO"/>
    <property type="match status" value="1"/>
</dbReference>
<evidence type="ECO:0000259" key="15">
    <source>
        <dbReference type="PROSITE" id="PS50106"/>
    </source>
</evidence>
<evidence type="ECO:0000256" key="1">
    <source>
        <dbReference type="ARBA" id="ARBA00001772"/>
    </source>
</evidence>
<keyword evidence="11" id="KW-0720">Serine protease</keyword>
<sequence>MKLVSLRFLRGIALAATLVALLAGESVATLPSPDFVTLAEKLKPTVVNISTTKNNTALQRRLHRQPSPSLDPFQDFFERFFEEAPRRPQRERSLGSGFIISSKGFIITNNHVISGADEIKVRLSDGREFTAELKGADEKLDLALIKIDDKAEFPVAELGDSSDIKVGEWVMAIGNPFGLAQTVTAGIVSAKGRVIGSGPYDDFIQTDASINPGNSGGPLFNAEGKVIGINTAIVAGGQGIGFAIPVNMAKEVLPQLEEKGKVTRGWLGVTMQPMSAELAKSFGLEGGKGALISDVVKDGPAARAGLKSGDIILEFGGQKISEMNELPRLVAATPVGTTVALKALRNGQIREFTVSVGRLADGGDENNQQPVDDAFGLMVRELTKELASSMGLTESQGVVVTGVKRGSSAEFGGFQPGDIILEVGGKAVASVAEYQKAASIYKKGETVRFLLRRGESKHFLALKVE</sequence>
<evidence type="ECO:0000256" key="2">
    <source>
        <dbReference type="ARBA" id="ARBA00004418"/>
    </source>
</evidence>
<dbReference type="InterPro" id="IPR043504">
    <property type="entry name" value="Peptidase_S1_PA_chymotrypsin"/>
</dbReference>
<dbReference type="EC" id="3.4.21.107" evidence="4"/>
<evidence type="ECO:0000256" key="13">
    <source>
        <dbReference type="ARBA" id="ARBA00032850"/>
    </source>
</evidence>
<dbReference type="Pfam" id="PF13365">
    <property type="entry name" value="Trypsin_2"/>
    <property type="match status" value="1"/>
</dbReference>
<dbReference type="InterPro" id="IPR009003">
    <property type="entry name" value="Peptidase_S1_PA"/>
</dbReference>
<keyword evidence="12" id="KW-0346">Stress response</keyword>
<dbReference type="PANTHER" id="PTHR22939">
    <property type="entry name" value="SERINE PROTEASE FAMILY S1C HTRA-RELATED"/>
    <property type="match status" value="1"/>
</dbReference>
<evidence type="ECO:0000256" key="4">
    <source>
        <dbReference type="ARBA" id="ARBA00013035"/>
    </source>
</evidence>
<dbReference type="Gene3D" id="2.40.10.10">
    <property type="entry name" value="Trypsin-like serine proteases"/>
    <property type="match status" value="2"/>
</dbReference>
<keyword evidence="9" id="KW-0574">Periplasm</keyword>
<keyword evidence="10" id="KW-0378">Hydrolase</keyword>
<dbReference type="Proteomes" id="UP000663651">
    <property type="component" value="Chromosome"/>
</dbReference>
<feature type="chain" id="PRO_5045541069" description="Probable periplasmic serine endoprotease DegP-like" evidence="14">
    <location>
        <begin position="29"/>
        <end position="465"/>
    </location>
</feature>
<keyword evidence="7 14" id="KW-0732">Signal</keyword>
<gene>
    <name evidence="16" type="ORF">JZM60_04695</name>
</gene>
<comment type="catalytic activity">
    <reaction evidence="1">
        <text>Acts on substrates that are at least partially unfolded. The cleavage site P1 residue is normally between a pair of hydrophobic residues, such as Val-|-Val.</text>
        <dbReference type="EC" id="3.4.21.107"/>
    </reaction>
</comment>
<dbReference type="Pfam" id="PF13180">
    <property type="entry name" value="PDZ_2"/>
    <property type="match status" value="1"/>
</dbReference>
<dbReference type="Gene3D" id="2.30.42.10">
    <property type="match status" value="2"/>
</dbReference>
<dbReference type="RefSeq" id="WP_207164360.1">
    <property type="nucleotide sequence ID" value="NZ_CP071382.1"/>
</dbReference>
<proteinExistence type="inferred from homology"/>
<keyword evidence="6" id="KW-0645">Protease</keyword>
<feature type="signal peptide" evidence="14">
    <location>
        <begin position="1"/>
        <end position="28"/>
    </location>
</feature>
<feature type="domain" description="PDZ" evidence="15">
    <location>
        <begin position="379"/>
        <end position="455"/>
    </location>
</feature>
<dbReference type="SUPFAM" id="SSF50156">
    <property type="entry name" value="PDZ domain-like"/>
    <property type="match status" value="2"/>
</dbReference>
<evidence type="ECO:0000256" key="10">
    <source>
        <dbReference type="ARBA" id="ARBA00022801"/>
    </source>
</evidence>
<protein>
    <recommendedName>
        <fullName evidence="5">Probable periplasmic serine endoprotease DegP-like</fullName>
        <ecNumber evidence="4">3.4.21.107</ecNumber>
    </recommendedName>
    <alternativeName>
        <fullName evidence="13">Protease Do</fullName>
    </alternativeName>
</protein>
<dbReference type="Pfam" id="PF17820">
    <property type="entry name" value="PDZ_6"/>
    <property type="match status" value="1"/>
</dbReference>
<evidence type="ECO:0000256" key="9">
    <source>
        <dbReference type="ARBA" id="ARBA00022764"/>
    </source>
</evidence>
<dbReference type="CDD" id="cd10839">
    <property type="entry name" value="cpPDZ1_DegP-like"/>
    <property type="match status" value="1"/>
</dbReference>
<dbReference type="EMBL" id="CP071382">
    <property type="protein sequence ID" value="QSV46581.1"/>
    <property type="molecule type" value="Genomic_DNA"/>
</dbReference>
<dbReference type="InterPro" id="IPR001478">
    <property type="entry name" value="PDZ"/>
</dbReference>
<evidence type="ECO:0000256" key="11">
    <source>
        <dbReference type="ARBA" id="ARBA00022825"/>
    </source>
</evidence>
<dbReference type="InterPro" id="IPR011782">
    <property type="entry name" value="Pept_S1C_Do"/>
</dbReference>
<evidence type="ECO:0000256" key="5">
    <source>
        <dbReference type="ARBA" id="ARBA00013958"/>
    </source>
</evidence>
<evidence type="ECO:0000313" key="17">
    <source>
        <dbReference type="Proteomes" id="UP000663651"/>
    </source>
</evidence>
<dbReference type="InterPro" id="IPR041489">
    <property type="entry name" value="PDZ_6"/>
</dbReference>
<feature type="domain" description="PDZ" evidence="15">
    <location>
        <begin position="251"/>
        <end position="347"/>
    </location>
</feature>
<evidence type="ECO:0000256" key="14">
    <source>
        <dbReference type="SAM" id="SignalP"/>
    </source>
</evidence>
<evidence type="ECO:0000256" key="7">
    <source>
        <dbReference type="ARBA" id="ARBA00022729"/>
    </source>
</evidence>
<comment type="similarity">
    <text evidence="3">Belongs to the peptidase S1C family.</text>
</comment>
<dbReference type="SMART" id="SM00228">
    <property type="entry name" value="PDZ"/>
    <property type="match status" value="2"/>
</dbReference>
<dbReference type="PANTHER" id="PTHR22939:SF130">
    <property type="entry name" value="PERIPLASMIC SERINE ENDOPROTEASE DEGP-LIKE-RELATED"/>
    <property type="match status" value="1"/>
</dbReference>
<evidence type="ECO:0000256" key="12">
    <source>
        <dbReference type="ARBA" id="ARBA00023016"/>
    </source>
</evidence>
<evidence type="ECO:0000256" key="8">
    <source>
        <dbReference type="ARBA" id="ARBA00022737"/>
    </source>
</evidence>